<dbReference type="SUPFAM" id="SSF54736">
    <property type="entry name" value="ClpS-like"/>
    <property type="match status" value="1"/>
</dbReference>
<gene>
    <name evidence="4" type="ORF">CTAYLR_002668</name>
</gene>
<accession>A0AAD7XJN4</accession>
<feature type="region of interest" description="Disordered" evidence="1">
    <location>
        <begin position="27"/>
        <end position="67"/>
    </location>
</feature>
<feature type="signal peptide" evidence="2">
    <location>
        <begin position="1"/>
        <end position="15"/>
    </location>
</feature>
<dbReference type="InterPro" id="IPR003769">
    <property type="entry name" value="ClpS_core"/>
</dbReference>
<evidence type="ECO:0000313" key="5">
    <source>
        <dbReference type="Proteomes" id="UP001230188"/>
    </source>
</evidence>
<evidence type="ECO:0000256" key="2">
    <source>
        <dbReference type="SAM" id="SignalP"/>
    </source>
</evidence>
<comment type="caution">
    <text evidence="4">The sequence shown here is derived from an EMBL/GenBank/DDBJ whole genome shotgun (WGS) entry which is preliminary data.</text>
</comment>
<dbReference type="Pfam" id="PF02617">
    <property type="entry name" value="ClpS"/>
    <property type="match status" value="1"/>
</dbReference>
<keyword evidence="2" id="KW-0732">Signal</keyword>
<proteinExistence type="predicted"/>
<dbReference type="AlphaFoldDB" id="A0AAD7XJN4"/>
<dbReference type="PANTHER" id="PTHR33473">
    <property type="entry name" value="ATP-DEPENDENT CLP PROTEASE ADAPTER PROTEIN CLPS1, CHLOROPLASTIC"/>
    <property type="match status" value="1"/>
</dbReference>
<dbReference type="InterPro" id="IPR022935">
    <property type="entry name" value="ClpS"/>
</dbReference>
<dbReference type="Gene3D" id="3.30.1390.10">
    <property type="match status" value="1"/>
</dbReference>
<protein>
    <recommendedName>
        <fullName evidence="3">Adaptor protein ClpS core domain-containing protein</fullName>
    </recommendedName>
</protein>
<name>A0AAD7XJN4_9STRA</name>
<feature type="domain" description="Adaptor protein ClpS core" evidence="3">
    <location>
        <begin position="64"/>
        <end position="127"/>
    </location>
</feature>
<evidence type="ECO:0000313" key="4">
    <source>
        <dbReference type="EMBL" id="KAJ8601858.1"/>
    </source>
</evidence>
<dbReference type="Proteomes" id="UP001230188">
    <property type="component" value="Unassembled WGS sequence"/>
</dbReference>
<organism evidence="4 5">
    <name type="scientific">Chrysophaeum taylorii</name>
    <dbReference type="NCBI Taxonomy" id="2483200"/>
    <lineage>
        <taxon>Eukaryota</taxon>
        <taxon>Sar</taxon>
        <taxon>Stramenopiles</taxon>
        <taxon>Ochrophyta</taxon>
        <taxon>Pelagophyceae</taxon>
        <taxon>Pelagomonadales</taxon>
        <taxon>Pelagomonadaceae</taxon>
        <taxon>Chrysophaeum</taxon>
    </lineage>
</organism>
<feature type="chain" id="PRO_5042146217" description="Adaptor protein ClpS core domain-containing protein" evidence="2">
    <location>
        <begin position="16"/>
        <end position="143"/>
    </location>
</feature>
<dbReference type="InterPro" id="IPR014719">
    <property type="entry name" value="Ribosomal_bL12_C/ClpS-like"/>
</dbReference>
<dbReference type="PANTHER" id="PTHR33473:SF17">
    <property type="entry name" value="ATP-DEPENDENT CLP PROTEASE ADAPTER PROTEIN CLPS1, CHLOROPLASTIC"/>
    <property type="match status" value="1"/>
</dbReference>
<reference evidence="4" key="1">
    <citation type="submission" date="2023-01" db="EMBL/GenBank/DDBJ databases">
        <title>Metagenome sequencing of chrysophaentin producing Chrysophaeum taylorii.</title>
        <authorList>
            <person name="Davison J."/>
            <person name="Bewley C."/>
        </authorList>
    </citation>
    <scope>NUCLEOTIDE SEQUENCE</scope>
    <source>
        <strain evidence="4">NIES-1699</strain>
    </source>
</reference>
<evidence type="ECO:0000259" key="3">
    <source>
        <dbReference type="Pfam" id="PF02617"/>
    </source>
</evidence>
<feature type="compositionally biased region" description="Basic and acidic residues" evidence="1">
    <location>
        <begin position="44"/>
        <end position="55"/>
    </location>
</feature>
<dbReference type="GO" id="GO:0030163">
    <property type="term" value="P:protein catabolic process"/>
    <property type="evidence" value="ECO:0007669"/>
    <property type="project" value="InterPro"/>
</dbReference>
<evidence type="ECO:0000256" key="1">
    <source>
        <dbReference type="SAM" id="MobiDB-lite"/>
    </source>
</evidence>
<keyword evidence="5" id="KW-1185">Reference proteome</keyword>
<dbReference type="EMBL" id="JAQMWT010000398">
    <property type="protein sequence ID" value="KAJ8601858.1"/>
    <property type="molecule type" value="Genomic_DNA"/>
</dbReference>
<sequence>MACWLTMLLLVGTSAFVPLQSRTAARARSSLSSTTVPRTPLTPPKEKTGDPDSKSKTSGGGGNQHQLLLFDDPVNTREYVSRVLCTKVGLGEVEAYDCMMQAHINGVAVVGVYQLETAELYCKLMKDNGLVAAVKPVNDNSKG</sequence>
<dbReference type="GO" id="GO:0006508">
    <property type="term" value="P:proteolysis"/>
    <property type="evidence" value="ECO:0007669"/>
    <property type="project" value="InterPro"/>
</dbReference>